<dbReference type="PANTHER" id="PTHR43537:SF5">
    <property type="entry name" value="UXU OPERON TRANSCRIPTIONAL REGULATOR"/>
    <property type="match status" value="1"/>
</dbReference>
<dbReference type="Proteomes" id="UP000225379">
    <property type="component" value="Unassembled WGS sequence"/>
</dbReference>
<evidence type="ECO:0000313" key="5">
    <source>
        <dbReference type="EMBL" id="PGH55532.1"/>
    </source>
</evidence>
<keyword evidence="2" id="KW-0238">DNA-binding</keyword>
<keyword evidence="3" id="KW-0804">Transcription</keyword>
<name>A0A2B8BDT1_9PROT</name>
<dbReference type="InterPro" id="IPR008920">
    <property type="entry name" value="TF_FadR/GntR_C"/>
</dbReference>
<dbReference type="SUPFAM" id="SSF46785">
    <property type="entry name" value="Winged helix' DNA-binding domain"/>
    <property type="match status" value="1"/>
</dbReference>
<dbReference type="Gene3D" id="1.10.10.10">
    <property type="entry name" value="Winged helix-like DNA-binding domain superfamily/Winged helix DNA-binding domain"/>
    <property type="match status" value="1"/>
</dbReference>
<dbReference type="Gene3D" id="1.20.120.530">
    <property type="entry name" value="GntR ligand-binding domain-like"/>
    <property type="match status" value="1"/>
</dbReference>
<dbReference type="OrthoDB" id="7768882at2"/>
<dbReference type="EMBL" id="PDKW01000042">
    <property type="protein sequence ID" value="PGH55532.1"/>
    <property type="molecule type" value="Genomic_DNA"/>
</dbReference>
<dbReference type="InterPro" id="IPR036390">
    <property type="entry name" value="WH_DNA-bd_sf"/>
</dbReference>
<dbReference type="PANTHER" id="PTHR43537">
    <property type="entry name" value="TRANSCRIPTIONAL REGULATOR, GNTR FAMILY"/>
    <property type="match status" value="1"/>
</dbReference>
<keyword evidence="6" id="KW-1185">Reference proteome</keyword>
<organism evidence="5 6">
    <name type="scientific">Azospirillum palustre</name>
    <dbReference type="NCBI Taxonomy" id="2044885"/>
    <lineage>
        <taxon>Bacteria</taxon>
        <taxon>Pseudomonadati</taxon>
        <taxon>Pseudomonadota</taxon>
        <taxon>Alphaproteobacteria</taxon>
        <taxon>Rhodospirillales</taxon>
        <taxon>Azospirillaceae</taxon>
        <taxon>Azospirillum</taxon>
    </lineage>
</organism>
<evidence type="ECO:0000256" key="3">
    <source>
        <dbReference type="ARBA" id="ARBA00023163"/>
    </source>
</evidence>
<dbReference type="AlphaFoldDB" id="A0A2B8BDT1"/>
<dbReference type="GO" id="GO:0003677">
    <property type="term" value="F:DNA binding"/>
    <property type="evidence" value="ECO:0007669"/>
    <property type="project" value="UniProtKB-KW"/>
</dbReference>
<accession>A0A2B8BDT1</accession>
<dbReference type="PROSITE" id="PS50949">
    <property type="entry name" value="HTH_GNTR"/>
    <property type="match status" value="1"/>
</dbReference>
<evidence type="ECO:0000259" key="4">
    <source>
        <dbReference type="PROSITE" id="PS50949"/>
    </source>
</evidence>
<dbReference type="GO" id="GO:0003700">
    <property type="term" value="F:DNA-binding transcription factor activity"/>
    <property type="evidence" value="ECO:0007669"/>
    <property type="project" value="InterPro"/>
</dbReference>
<evidence type="ECO:0000256" key="1">
    <source>
        <dbReference type="ARBA" id="ARBA00023015"/>
    </source>
</evidence>
<sequence>MTTSAKRDPARRDRDTVNLRSRAYESFTQRLLADEIRPGQFISQRELVELTELPLGAIRELIPRLEAEGLVKTVPQRGMQVAHVDLNLIRDAFQFRLFLEREAVAVFAREAPEATVRALLDDHERIVAACTEAEADAGMGGIRPALLQEAQDIDWALHLTIIDALGNAIISDAYRVNQIKIRLIKQSKTKLNTAVLVPTMREHLAIIHAIQARDPERAKDAIGTHILSARDRAIGLG</sequence>
<dbReference type="SMART" id="SM00895">
    <property type="entry name" value="FCD"/>
    <property type="match status" value="1"/>
</dbReference>
<dbReference type="Pfam" id="PF07729">
    <property type="entry name" value="FCD"/>
    <property type="match status" value="1"/>
</dbReference>
<keyword evidence="1" id="KW-0805">Transcription regulation</keyword>
<gene>
    <name evidence="5" type="ORF">CRT60_19760</name>
</gene>
<dbReference type="InterPro" id="IPR011711">
    <property type="entry name" value="GntR_C"/>
</dbReference>
<protein>
    <submittedName>
        <fullName evidence="5">GntR family transcriptional regulator</fullName>
    </submittedName>
</protein>
<comment type="caution">
    <text evidence="5">The sequence shown here is derived from an EMBL/GenBank/DDBJ whole genome shotgun (WGS) entry which is preliminary data.</text>
</comment>
<dbReference type="SUPFAM" id="SSF48008">
    <property type="entry name" value="GntR ligand-binding domain-like"/>
    <property type="match status" value="1"/>
</dbReference>
<evidence type="ECO:0000256" key="2">
    <source>
        <dbReference type="ARBA" id="ARBA00023125"/>
    </source>
</evidence>
<feature type="domain" description="HTH gntR-type" evidence="4">
    <location>
        <begin position="17"/>
        <end position="84"/>
    </location>
</feature>
<dbReference type="InterPro" id="IPR000524">
    <property type="entry name" value="Tscrpt_reg_HTH_GntR"/>
</dbReference>
<reference evidence="6" key="1">
    <citation type="submission" date="2017-10" db="EMBL/GenBank/DDBJ databases">
        <authorList>
            <person name="Kravchenko I.K."/>
            <person name="Grouzdev D.S."/>
        </authorList>
    </citation>
    <scope>NUCLEOTIDE SEQUENCE [LARGE SCALE GENOMIC DNA]</scope>
    <source>
        <strain evidence="6">B2</strain>
    </source>
</reference>
<evidence type="ECO:0000313" key="6">
    <source>
        <dbReference type="Proteomes" id="UP000225379"/>
    </source>
</evidence>
<proteinExistence type="predicted"/>
<dbReference type="InterPro" id="IPR036388">
    <property type="entry name" value="WH-like_DNA-bd_sf"/>
</dbReference>
<dbReference type="RefSeq" id="WP_098738247.1">
    <property type="nucleotide sequence ID" value="NZ_PDKW01000042.1"/>
</dbReference>
<dbReference type="Pfam" id="PF00392">
    <property type="entry name" value="GntR"/>
    <property type="match status" value="1"/>
</dbReference>